<accession>A0A6L9SCI2</accession>
<feature type="compositionally biased region" description="Basic and acidic residues" evidence="1">
    <location>
        <begin position="209"/>
        <end position="225"/>
    </location>
</feature>
<name>A0A6L9SCI2_9ACTN</name>
<comment type="caution">
    <text evidence="3">The sequence shown here is derived from an EMBL/GenBank/DDBJ whole genome shotgun (WGS) entry which is preliminary data.</text>
</comment>
<dbReference type="GO" id="GO:0016853">
    <property type="term" value="F:isomerase activity"/>
    <property type="evidence" value="ECO:0007669"/>
    <property type="project" value="UniProtKB-KW"/>
</dbReference>
<dbReference type="InterPro" id="IPR050245">
    <property type="entry name" value="PrsA_foldase"/>
</dbReference>
<dbReference type="InterPro" id="IPR027304">
    <property type="entry name" value="Trigger_fact/SurA_dom_sf"/>
</dbReference>
<dbReference type="PROSITE" id="PS51257">
    <property type="entry name" value="PROKAR_LIPOPROTEIN"/>
    <property type="match status" value="1"/>
</dbReference>
<dbReference type="PANTHER" id="PTHR47245">
    <property type="entry name" value="PEPTIDYLPROLYL ISOMERASE"/>
    <property type="match status" value="1"/>
</dbReference>
<keyword evidence="4" id="KW-1185">Reference proteome</keyword>
<evidence type="ECO:0000313" key="4">
    <source>
        <dbReference type="Proteomes" id="UP000475214"/>
    </source>
</evidence>
<feature type="region of interest" description="Disordered" evidence="1">
    <location>
        <begin position="24"/>
        <end position="49"/>
    </location>
</feature>
<dbReference type="Proteomes" id="UP000475214">
    <property type="component" value="Unassembled WGS sequence"/>
</dbReference>
<evidence type="ECO:0000256" key="2">
    <source>
        <dbReference type="SAM" id="SignalP"/>
    </source>
</evidence>
<feature type="signal peptide" evidence="2">
    <location>
        <begin position="1"/>
        <end position="19"/>
    </location>
</feature>
<protein>
    <submittedName>
        <fullName evidence="3">Peptidylprolyl isomerase</fullName>
    </submittedName>
</protein>
<keyword evidence="3" id="KW-0413">Isomerase</keyword>
<dbReference type="Pfam" id="PF13624">
    <property type="entry name" value="SurA_N_3"/>
    <property type="match status" value="1"/>
</dbReference>
<dbReference type="EMBL" id="JAAGOA010000011">
    <property type="protein sequence ID" value="NEE01710.1"/>
    <property type="molecule type" value="Genomic_DNA"/>
</dbReference>
<keyword evidence="2" id="KW-0732">Signal</keyword>
<feature type="region of interest" description="Disordered" evidence="1">
    <location>
        <begin position="189"/>
        <end position="225"/>
    </location>
</feature>
<evidence type="ECO:0000256" key="1">
    <source>
        <dbReference type="SAM" id="MobiDB-lite"/>
    </source>
</evidence>
<organism evidence="3 4">
    <name type="scientific">Phytoactinopolyspora halotolerans</name>
    <dbReference type="NCBI Taxonomy" id="1981512"/>
    <lineage>
        <taxon>Bacteria</taxon>
        <taxon>Bacillati</taxon>
        <taxon>Actinomycetota</taxon>
        <taxon>Actinomycetes</taxon>
        <taxon>Jiangellales</taxon>
        <taxon>Jiangellaceae</taxon>
        <taxon>Phytoactinopolyspora</taxon>
    </lineage>
</organism>
<feature type="chain" id="PRO_5038532526" evidence="2">
    <location>
        <begin position="20"/>
        <end position="245"/>
    </location>
</feature>
<evidence type="ECO:0000313" key="3">
    <source>
        <dbReference type="EMBL" id="NEE01710.1"/>
    </source>
</evidence>
<reference evidence="3 4" key="1">
    <citation type="submission" date="2020-02" db="EMBL/GenBank/DDBJ databases">
        <authorList>
            <person name="Li X.-J."/>
            <person name="Han X.-M."/>
        </authorList>
    </citation>
    <scope>NUCLEOTIDE SEQUENCE [LARGE SCALE GENOMIC DNA]</scope>
    <source>
        <strain evidence="3 4">CCTCC AB 2017055</strain>
    </source>
</reference>
<dbReference type="PANTHER" id="PTHR47245:SF2">
    <property type="entry name" value="PEPTIDYL-PROLYL CIS-TRANS ISOMERASE HP_0175-RELATED"/>
    <property type="match status" value="1"/>
</dbReference>
<feature type="compositionally biased region" description="Acidic residues" evidence="1">
    <location>
        <begin position="24"/>
        <end position="35"/>
    </location>
</feature>
<dbReference type="Gene3D" id="1.10.4030.10">
    <property type="entry name" value="Porin chaperone SurA, peptide-binding domain"/>
    <property type="match status" value="1"/>
</dbReference>
<proteinExistence type="predicted"/>
<gene>
    <name evidence="3" type="ORF">G1H10_16175</name>
</gene>
<sequence length="245" mass="26870">MNKKLLISLGLVVSLPFLAACSDDDADESADENSAEQEPAAPEPDLESIPDVVAVVNGEEILKEDFVPAYESQFQQFAMQAQATGEDVDEEQLKQQTADNMVSNELLLQEADNRNVDASQEEIDQTLNDLATQNGLESADEFIAALEEQGMAEDEVMAQLENQVKLDELIADEAGDTEPTEKELRELYEQAEAQQGQAGEEAPEMPPFEEVKPQLEEQAKAEKESAAAEELVGKLREDAEVTINL</sequence>
<feature type="compositionally biased region" description="Low complexity" evidence="1">
    <location>
        <begin position="190"/>
        <end position="200"/>
    </location>
</feature>
<dbReference type="AlphaFoldDB" id="A0A6L9SCI2"/>
<dbReference type="SUPFAM" id="SSF109998">
    <property type="entry name" value="Triger factor/SurA peptide-binding domain-like"/>
    <property type="match status" value="1"/>
</dbReference>